<keyword evidence="1" id="KW-0575">Peroxidase</keyword>
<dbReference type="InterPro" id="IPR036102">
    <property type="entry name" value="OsmC/Ohrsf"/>
</dbReference>
<dbReference type="InterPro" id="IPR003718">
    <property type="entry name" value="OsmC/Ohr_fam"/>
</dbReference>
<dbReference type="SUPFAM" id="SSF82784">
    <property type="entry name" value="OsmC-like"/>
    <property type="match status" value="1"/>
</dbReference>
<gene>
    <name evidence="1" type="ORF">RT723_06445</name>
</gene>
<sequence length="99" mass="11238">MGFSRPDWAPVPSMTIRMYARRKGWPLDHVSVDVNHNKVHAQDAETCRGRQDRHLAAAHIACRQAQPGTTRKRLLEIADKCPVHRTLERSSTVVTELAE</sequence>
<accession>A0ABU3QZK3</accession>
<evidence type="ECO:0000313" key="1">
    <source>
        <dbReference type="EMBL" id="MDU0112647.1"/>
    </source>
</evidence>
<evidence type="ECO:0000313" key="2">
    <source>
        <dbReference type="Proteomes" id="UP001257914"/>
    </source>
</evidence>
<comment type="caution">
    <text evidence="1">The sequence shown here is derived from an EMBL/GenBank/DDBJ whole genome shotgun (WGS) entry which is preliminary data.</text>
</comment>
<dbReference type="Pfam" id="PF02566">
    <property type="entry name" value="OsmC"/>
    <property type="match status" value="1"/>
</dbReference>
<name>A0ABU3QZK3_9GAMM</name>
<keyword evidence="1" id="KW-0560">Oxidoreductase</keyword>
<protein>
    <submittedName>
        <fullName evidence="1">OsmC family protein</fullName>
        <ecNumber evidence="1">1.11.1.-</ecNumber>
    </submittedName>
</protein>
<keyword evidence="2" id="KW-1185">Reference proteome</keyword>
<dbReference type="InterPro" id="IPR015946">
    <property type="entry name" value="KH_dom-like_a/b"/>
</dbReference>
<reference evidence="1 2" key="1">
    <citation type="submission" date="2023-10" db="EMBL/GenBank/DDBJ databases">
        <title>Psychrosphaera aquimaarina strain SW33 isolated from seawater.</title>
        <authorList>
            <person name="Bayburt H."/>
            <person name="Kim J.M."/>
            <person name="Choi B.J."/>
            <person name="Jeon C.O."/>
        </authorList>
    </citation>
    <scope>NUCLEOTIDE SEQUENCE [LARGE SCALE GENOMIC DNA]</scope>
    <source>
        <strain evidence="1 2">KCTC 52743</strain>
    </source>
</reference>
<dbReference type="Proteomes" id="UP001257914">
    <property type="component" value="Unassembled WGS sequence"/>
</dbReference>
<dbReference type="Gene3D" id="3.30.300.20">
    <property type="match status" value="1"/>
</dbReference>
<organism evidence="1 2">
    <name type="scientific">Psychrosphaera aquimarina</name>
    <dbReference type="NCBI Taxonomy" id="2044854"/>
    <lineage>
        <taxon>Bacteria</taxon>
        <taxon>Pseudomonadati</taxon>
        <taxon>Pseudomonadota</taxon>
        <taxon>Gammaproteobacteria</taxon>
        <taxon>Alteromonadales</taxon>
        <taxon>Pseudoalteromonadaceae</taxon>
        <taxon>Psychrosphaera</taxon>
    </lineage>
</organism>
<dbReference type="EC" id="1.11.1.-" evidence="1"/>
<proteinExistence type="predicted"/>
<dbReference type="EMBL" id="JAWCUA010000005">
    <property type="protein sequence ID" value="MDU0112647.1"/>
    <property type="molecule type" value="Genomic_DNA"/>
</dbReference>
<dbReference type="GO" id="GO:0004601">
    <property type="term" value="F:peroxidase activity"/>
    <property type="evidence" value="ECO:0007669"/>
    <property type="project" value="UniProtKB-KW"/>
</dbReference>